<sequence>MTDLDSGGPKYITRTGDVYRLGYDWSPDGSTIYYSRGYMADNGGIWIMNGDGSENKLISDKFQPYTLSISSTGEYIAFMVQGGDKDALFVSRLQEFSPVKISDDSAYFFNWASDNDRLAYYGSDSVIKVWHPSDKRVQKGMVREIAKDGYYPVWARNGGAILFIRDKV</sequence>
<organism evidence="1">
    <name type="scientific">marine sediment metagenome</name>
    <dbReference type="NCBI Taxonomy" id="412755"/>
    <lineage>
        <taxon>unclassified sequences</taxon>
        <taxon>metagenomes</taxon>
        <taxon>ecological metagenomes</taxon>
    </lineage>
</organism>
<dbReference type="AlphaFoldDB" id="X1AZZ4"/>
<accession>X1AZZ4</accession>
<dbReference type="EMBL" id="BART01018321">
    <property type="protein sequence ID" value="GAG74707.1"/>
    <property type="molecule type" value="Genomic_DNA"/>
</dbReference>
<proteinExistence type="predicted"/>
<evidence type="ECO:0000313" key="1">
    <source>
        <dbReference type="EMBL" id="GAG74707.1"/>
    </source>
</evidence>
<evidence type="ECO:0008006" key="2">
    <source>
        <dbReference type="Google" id="ProtNLM"/>
    </source>
</evidence>
<name>X1AZZ4_9ZZZZ</name>
<comment type="caution">
    <text evidence="1">The sequence shown here is derived from an EMBL/GenBank/DDBJ whole genome shotgun (WGS) entry which is preliminary data.</text>
</comment>
<feature type="non-terminal residue" evidence="1">
    <location>
        <position position="168"/>
    </location>
</feature>
<dbReference type="InterPro" id="IPR011042">
    <property type="entry name" value="6-blade_b-propeller_TolB-like"/>
</dbReference>
<dbReference type="Gene3D" id="2.120.10.30">
    <property type="entry name" value="TolB, C-terminal domain"/>
    <property type="match status" value="1"/>
</dbReference>
<protein>
    <recommendedName>
        <fullName evidence="2">Dipeptidylpeptidase IV N-terminal domain-containing protein</fullName>
    </recommendedName>
</protein>
<gene>
    <name evidence="1" type="ORF">S01H4_34598</name>
</gene>
<reference evidence="1" key="1">
    <citation type="journal article" date="2014" name="Front. Microbiol.">
        <title>High frequency of phylogenetically diverse reductive dehalogenase-homologous genes in deep subseafloor sedimentary metagenomes.</title>
        <authorList>
            <person name="Kawai M."/>
            <person name="Futagami T."/>
            <person name="Toyoda A."/>
            <person name="Takaki Y."/>
            <person name="Nishi S."/>
            <person name="Hori S."/>
            <person name="Arai W."/>
            <person name="Tsubouchi T."/>
            <person name="Morono Y."/>
            <person name="Uchiyama I."/>
            <person name="Ito T."/>
            <person name="Fujiyama A."/>
            <person name="Inagaki F."/>
            <person name="Takami H."/>
        </authorList>
    </citation>
    <scope>NUCLEOTIDE SEQUENCE</scope>
    <source>
        <strain evidence="1">Expedition CK06-06</strain>
    </source>
</reference>
<dbReference type="SUPFAM" id="SSF69304">
    <property type="entry name" value="Tricorn protease N-terminal domain"/>
    <property type="match status" value="1"/>
</dbReference>